<keyword evidence="3" id="KW-1185">Reference proteome</keyword>
<reference evidence="2" key="1">
    <citation type="submission" date="2021-02" db="EMBL/GenBank/DDBJ databases">
        <authorList>
            <person name="Palmer J.M."/>
        </authorList>
    </citation>
    <scope>NUCLEOTIDE SEQUENCE</scope>
    <source>
        <strain evidence="2">SCRP734</strain>
    </source>
</reference>
<gene>
    <name evidence="2" type="ORF">PHYPSEUDO_011757</name>
</gene>
<comment type="caution">
    <text evidence="2">The sequence shown here is derived from an EMBL/GenBank/DDBJ whole genome shotgun (WGS) entry which is preliminary data.</text>
</comment>
<dbReference type="AlphaFoldDB" id="A0A8T1V7W7"/>
<dbReference type="EMBL" id="JAGDFM010000537">
    <property type="protein sequence ID" value="KAG7377372.1"/>
    <property type="molecule type" value="Genomic_DNA"/>
</dbReference>
<proteinExistence type="predicted"/>
<name>A0A8T1V7W7_9STRA</name>
<protein>
    <submittedName>
        <fullName evidence="2">Uncharacterized protein</fullName>
    </submittedName>
</protein>
<organism evidence="2 3">
    <name type="scientific">Phytophthora pseudosyringae</name>
    <dbReference type="NCBI Taxonomy" id="221518"/>
    <lineage>
        <taxon>Eukaryota</taxon>
        <taxon>Sar</taxon>
        <taxon>Stramenopiles</taxon>
        <taxon>Oomycota</taxon>
        <taxon>Peronosporomycetes</taxon>
        <taxon>Peronosporales</taxon>
        <taxon>Peronosporaceae</taxon>
        <taxon>Phytophthora</taxon>
    </lineage>
</organism>
<feature type="compositionally biased region" description="Basic and acidic residues" evidence="1">
    <location>
        <begin position="16"/>
        <end position="28"/>
    </location>
</feature>
<evidence type="ECO:0000313" key="2">
    <source>
        <dbReference type="EMBL" id="KAG7377372.1"/>
    </source>
</evidence>
<sequence length="152" mass="16420">MLGKNIFGTPGHKDRKQVADDGSQHSEADTQEYSAKENLFTAIEYVSGDKMAGHYGRGDSSLTGLLDEHGASRTSIAQGRTDSSSLWCAYGRCQQQASEKGEQVHLVIEGEGSEGEQDGRRGQVEGQVKRACNAGEVVDGREAMWPAWKCVA</sequence>
<evidence type="ECO:0000256" key="1">
    <source>
        <dbReference type="SAM" id="MobiDB-lite"/>
    </source>
</evidence>
<dbReference type="Proteomes" id="UP000694044">
    <property type="component" value="Unassembled WGS sequence"/>
</dbReference>
<evidence type="ECO:0000313" key="3">
    <source>
        <dbReference type="Proteomes" id="UP000694044"/>
    </source>
</evidence>
<accession>A0A8T1V7W7</accession>
<feature type="region of interest" description="Disordered" evidence="1">
    <location>
        <begin position="1"/>
        <end position="35"/>
    </location>
</feature>